<sequence length="153" mass="17311">MTEERDERDLVLDELEREIVVLVRRARRVVAARAALVHPELQPAAYLLLAMLRERGSIRASEVVDAHGLDKGVVSRQVQHVVELGLVERTVDPADRRAHLLALTEAGRARMAEVEVLRRERLRARIEGWDDAALAGFVTSMRRYNALFAEELA</sequence>
<gene>
    <name evidence="3" type="ORF">E2C04_14805</name>
    <name evidence="2" type="ORF">GCM10007231_20990</name>
</gene>
<dbReference type="SMART" id="SM00347">
    <property type="entry name" value="HTH_MARR"/>
    <property type="match status" value="1"/>
</dbReference>
<dbReference type="PROSITE" id="PS50995">
    <property type="entry name" value="HTH_MARR_2"/>
    <property type="match status" value="1"/>
</dbReference>
<evidence type="ECO:0000313" key="2">
    <source>
        <dbReference type="EMBL" id="GGD21563.1"/>
    </source>
</evidence>
<reference evidence="5" key="3">
    <citation type="journal article" date="2019" name="Int. J. Syst. Evol. Microbiol.">
        <title>The Global Catalogue of Microorganisms (GCM) 10K type strain sequencing project: providing services to taxonomists for standard genome sequencing and annotation.</title>
        <authorList>
            <consortium name="The Broad Institute Genomics Platform"/>
            <consortium name="The Broad Institute Genome Sequencing Center for Infectious Disease"/>
            <person name="Wu L."/>
            <person name="Ma J."/>
        </authorList>
    </citation>
    <scope>NUCLEOTIDE SEQUENCE [LARGE SCALE GENOMIC DNA]</scope>
    <source>
        <strain evidence="5">CCM 7403</strain>
    </source>
</reference>
<dbReference type="GO" id="GO:0006950">
    <property type="term" value="P:response to stress"/>
    <property type="evidence" value="ECO:0007669"/>
    <property type="project" value="TreeGrafter"/>
</dbReference>
<dbReference type="EMBL" id="CP038462">
    <property type="protein sequence ID" value="QCC78137.1"/>
    <property type="molecule type" value="Genomic_DNA"/>
</dbReference>
<dbReference type="RefSeq" id="WP_135833175.1">
    <property type="nucleotide sequence ID" value="NZ_BMCK01000003.1"/>
</dbReference>
<dbReference type="Proteomes" id="UP000630594">
    <property type="component" value="Unassembled WGS sequence"/>
</dbReference>
<dbReference type="Gene3D" id="1.10.10.10">
    <property type="entry name" value="Winged helix-like DNA-binding domain superfamily/Winged helix DNA-binding domain"/>
    <property type="match status" value="1"/>
</dbReference>
<dbReference type="InterPro" id="IPR000835">
    <property type="entry name" value="HTH_MarR-typ"/>
</dbReference>
<keyword evidence="5" id="KW-1185">Reference proteome</keyword>
<evidence type="ECO:0000313" key="4">
    <source>
        <dbReference type="Proteomes" id="UP000297025"/>
    </source>
</evidence>
<reference evidence="2" key="5">
    <citation type="submission" date="2024-05" db="EMBL/GenBank/DDBJ databases">
        <authorList>
            <person name="Sun Q."/>
            <person name="Sedlacek I."/>
        </authorList>
    </citation>
    <scope>NUCLEOTIDE SEQUENCE</scope>
    <source>
        <strain evidence="2">CCM 7403</strain>
    </source>
</reference>
<dbReference type="PANTHER" id="PTHR33164:SF57">
    <property type="entry name" value="MARR-FAMILY TRANSCRIPTIONAL REGULATOR"/>
    <property type="match status" value="1"/>
</dbReference>
<dbReference type="OrthoDB" id="122135at2"/>
<dbReference type="InterPro" id="IPR036390">
    <property type="entry name" value="WH_DNA-bd_sf"/>
</dbReference>
<dbReference type="AlphaFoldDB" id="A0A4V1CWR0"/>
<evidence type="ECO:0000259" key="1">
    <source>
        <dbReference type="PROSITE" id="PS50995"/>
    </source>
</evidence>
<reference evidence="2" key="2">
    <citation type="journal article" date="2014" name="Int. J. Syst. Evol. Microbiol.">
        <title>Complete genome of a new Firmicutes species belonging to the dominant human colonic microbiota ('Ruminococcus bicirculans') reveals two chromosomes and a selective capacity to utilize plant glucans.</title>
        <authorList>
            <consortium name="NISC Comparative Sequencing Program"/>
            <person name="Wegmann U."/>
            <person name="Louis P."/>
            <person name="Goesmann A."/>
            <person name="Henrissat B."/>
            <person name="Duncan S.H."/>
            <person name="Flint H.J."/>
        </authorList>
    </citation>
    <scope>NUCLEOTIDE SEQUENCE</scope>
    <source>
        <strain evidence="2">CCM 7403</strain>
    </source>
</reference>
<dbReference type="InterPro" id="IPR039422">
    <property type="entry name" value="MarR/SlyA-like"/>
</dbReference>
<dbReference type="PANTHER" id="PTHR33164">
    <property type="entry name" value="TRANSCRIPTIONAL REGULATOR, MARR FAMILY"/>
    <property type="match status" value="1"/>
</dbReference>
<reference evidence="3" key="4">
    <citation type="submission" date="2019-03" db="EMBL/GenBank/DDBJ databases">
        <authorList>
            <person name="Huang Y."/>
        </authorList>
    </citation>
    <scope>NUCLEOTIDE SEQUENCE</scope>
    <source>
        <strain evidence="3">JCM 16608</strain>
    </source>
</reference>
<dbReference type="KEGG" id="ndp:E2C04_14805"/>
<dbReference type="GO" id="GO:0003700">
    <property type="term" value="F:DNA-binding transcription factor activity"/>
    <property type="evidence" value="ECO:0007669"/>
    <property type="project" value="InterPro"/>
</dbReference>
<dbReference type="InterPro" id="IPR036388">
    <property type="entry name" value="WH-like_DNA-bd_sf"/>
</dbReference>
<protein>
    <submittedName>
        <fullName evidence="3">MarR family transcriptional regulator</fullName>
    </submittedName>
</protein>
<feature type="domain" description="HTH marR-type" evidence="1">
    <location>
        <begin position="12"/>
        <end position="153"/>
    </location>
</feature>
<evidence type="ECO:0000313" key="5">
    <source>
        <dbReference type="Proteomes" id="UP000630594"/>
    </source>
</evidence>
<accession>A0A4V1CWR0</accession>
<reference evidence="3 4" key="1">
    <citation type="journal article" date="2008" name="Int. J. Syst. Evol. Microbiol.">
        <title>Nocardioides daphniae sp. nov., isolated from Daphnia cucullata (Crustacea: Cladocera).</title>
        <authorList>
            <person name="Toth E.M."/>
            <person name="Keki Z."/>
            <person name="Homonnay Z.G."/>
            <person name="Borsodi A.K."/>
            <person name="Marialigeti K."/>
            <person name="Schumann P."/>
        </authorList>
    </citation>
    <scope>NUCLEOTIDE SEQUENCE [LARGE SCALE GENOMIC DNA]</scope>
    <source>
        <strain evidence="3 4">JCM 16608</strain>
    </source>
</reference>
<name>A0A4V1CWR0_9ACTN</name>
<evidence type="ECO:0000313" key="3">
    <source>
        <dbReference type="EMBL" id="QCC78137.1"/>
    </source>
</evidence>
<dbReference type="Proteomes" id="UP000297025">
    <property type="component" value="Chromosome"/>
</dbReference>
<proteinExistence type="predicted"/>
<organism evidence="3 4">
    <name type="scientific">Nocardioides daphniae</name>
    <dbReference type="NCBI Taxonomy" id="402297"/>
    <lineage>
        <taxon>Bacteria</taxon>
        <taxon>Bacillati</taxon>
        <taxon>Actinomycetota</taxon>
        <taxon>Actinomycetes</taxon>
        <taxon>Propionibacteriales</taxon>
        <taxon>Nocardioidaceae</taxon>
        <taxon>Nocardioides</taxon>
    </lineage>
</organism>
<dbReference type="Pfam" id="PF12802">
    <property type="entry name" value="MarR_2"/>
    <property type="match status" value="1"/>
</dbReference>
<dbReference type="EMBL" id="BMCK01000003">
    <property type="protein sequence ID" value="GGD21563.1"/>
    <property type="molecule type" value="Genomic_DNA"/>
</dbReference>
<dbReference type="SUPFAM" id="SSF46785">
    <property type="entry name" value="Winged helix' DNA-binding domain"/>
    <property type="match status" value="1"/>
</dbReference>